<dbReference type="InterPro" id="IPR002371">
    <property type="entry name" value="FlgK"/>
</dbReference>
<evidence type="ECO:0000259" key="8">
    <source>
        <dbReference type="Pfam" id="PF22638"/>
    </source>
</evidence>
<comment type="caution">
    <text evidence="9">The sequence shown here is derived from an EMBL/GenBank/DDBJ whole genome shotgun (WGS) entry which is preliminary data.</text>
</comment>
<name>A0A2A4HZ41_9SPHN</name>
<evidence type="ECO:0000256" key="3">
    <source>
        <dbReference type="ARBA" id="ARBA00009677"/>
    </source>
</evidence>
<dbReference type="Proteomes" id="UP000218784">
    <property type="component" value="Unassembled WGS sequence"/>
</dbReference>
<dbReference type="GO" id="GO:0005198">
    <property type="term" value="F:structural molecule activity"/>
    <property type="evidence" value="ECO:0007669"/>
    <property type="project" value="InterPro"/>
</dbReference>
<comment type="similarity">
    <text evidence="3">Belongs to the flagella basal body rod proteins family.</text>
</comment>
<dbReference type="Pfam" id="PF06429">
    <property type="entry name" value="Flg_bbr_C"/>
    <property type="match status" value="1"/>
</dbReference>
<dbReference type="GO" id="GO:0005576">
    <property type="term" value="C:extracellular region"/>
    <property type="evidence" value="ECO:0007669"/>
    <property type="project" value="UniProtKB-SubCell"/>
</dbReference>
<dbReference type="GO" id="GO:0044780">
    <property type="term" value="P:bacterial-type flagellum assembly"/>
    <property type="evidence" value="ECO:0007669"/>
    <property type="project" value="InterPro"/>
</dbReference>
<evidence type="ECO:0000256" key="1">
    <source>
        <dbReference type="ARBA" id="ARBA00004365"/>
    </source>
</evidence>
<dbReference type="EMBL" id="NWVD01000003">
    <property type="protein sequence ID" value="PCG08937.1"/>
    <property type="molecule type" value="Genomic_DNA"/>
</dbReference>
<evidence type="ECO:0000256" key="2">
    <source>
        <dbReference type="ARBA" id="ARBA00004613"/>
    </source>
</evidence>
<evidence type="ECO:0000313" key="9">
    <source>
        <dbReference type="EMBL" id="PCG08937.1"/>
    </source>
</evidence>
<dbReference type="SUPFAM" id="SSF64518">
    <property type="entry name" value="Phase 1 flagellin"/>
    <property type="match status" value="1"/>
</dbReference>
<evidence type="ECO:0000259" key="7">
    <source>
        <dbReference type="Pfam" id="PF06429"/>
    </source>
</evidence>
<gene>
    <name evidence="9" type="primary">flgK</name>
    <name evidence="9" type="ORF">COA17_08455</name>
</gene>
<dbReference type="NCBIfam" id="TIGR02492">
    <property type="entry name" value="flgK_ends"/>
    <property type="match status" value="1"/>
</dbReference>
<dbReference type="PANTHER" id="PTHR30033">
    <property type="entry name" value="FLAGELLAR HOOK-ASSOCIATED PROTEIN 1"/>
    <property type="match status" value="1"/>
</dbReference>
<accession>A0A2A4HZ41</accession>
<dbReference type="GO" id="GO:0009424">
    <property type="term" value="C:bacterial-type flagellum hook"/>
    <property type="evidence" value="ECO:0007669"/>
    <property type="project" value="InterPro"/>
</dbReference>
<keyword evidence="9" id="KW-0282">Flagellum</keyword>
<evidence type="ECO:0000256" key="4">
    <source>
        <dbReference type="ARBA" id="ARBA00016244"/>
    </source>
</evidence>
<feature type="domain" description="Flagellar basal-body/hook protein C-terminal" evidence="7">
    <location>
        <begin position="404"/>
        <end position="444"/>
    </location>
</feature>
<sequence length="446" mass="46101">MSDLLAIGASGVRAYQTALTTTSENIANAGTAGYVRRTTVMREVASAGSYGSGTLNGSGVIVDGVGRSSNPYTEAAVRNAGADLARTQASSVWLQRIETALGGGALTTQMTAFFGAATALQGEPTSTALRAGMLSASASVADSFGVTARSLDESMTELDSRAVQNVGELNRLNQAVLKVNQGLMTVVPGTSAAAALQDQRDQLLEQMSGLTDIDAQFDSFGRATVRAGGNSGPVLVDVREATNVGYARSNGNVALQVTRADGSSQLMSPEGGALAGVAEGAQRIFSTRQELGAIADKFTSTVNTLQRSGQDLNGATGTDLFTVAAGDPTKFTVALSDGAKIAAAKTGGQRDASNLATLAGLRVSDDYEGRVQKLVTQNAATLKQRNLVSDAQTAIHDGALTARSELSGVNFDAEAIDLVRFQQAYQASSRVVQVARETFQSILEIR</sequence>
<keyword evidence="9" id="KW-0966">Cell projection</keyword>
<keyword evidence="9" id="KW-0969">Cilium</keyword>
<evidence type="ECO:0000256" key="5">
    <source>
        <dbReference type="ARBA" id="ARBA00022525"/>
    </source>
</evidence>
<feature type="domain" description="Flagellar hook-associated protein FlgK helical" evidence="8">
    <location>
        <begin position="95"/>
        <end position="321"/>
    </location>
</feature>
<reference evidence="9 10" key="1">
    <citation type="submission" date="2017-09" db="EMBL/GenBank/DDBJ databases">
        <title>Sphingomonas ginsenosidimutans KACC 14949, whole genome shotgun sequence.</title>
        <authorList>
            <person name="Feng G."/>
            <person name="Zhu H."/>
        </authorList>
    </citation>
    <scope>NUCLEOTIDE SEQUENCE [LARGE SCALE GENOMIC DNA]</scope>
    <source>
        <strain evidence="9 10">KACC 14949</strain>
    </source>
</reference>
<dbReference type="Pfam" id="PF22638">
    <property type="entry name" value="FlgK_D1"/>
    <property type="match status" value="1"/>
</dbReference>
<dbReference type="AlphaFoldDB" id="A0A2A4HZ41"/>
<organism evidence="9 10">
    <name type="scientific">Sphingomonas ginsenosidimutans</name>
    <dbReference type="NCBI Taxonomy" id="862134"/>
    <lineage>
        <taxon>Bacteria</taxon>
        <taxon>Pseudomonadati</taxon>
        <taxon>Pseudomonadota</taxon>
        <taxon>Alphaproteobacteria</taxon>
        <taxon>Sphingomonadales</taxon>
        <taxon>Sphingomonadaceae</taxon>
        <taxon>Sphingomonas</taxon>
    </lineage>
</organism>
<dbReference type="RefSeq" id="WP_066486464.1">
    <property type="nucleotide sequence ID" value="NZ_JAIEOT010000051.1"/>
</dbReference>
<proteinExistence type="inferred from homology"/>
<keyword evidence="10" id="KW-1185">Reference proteome</keyword>
<dbReference type="InterPro" id="IPR010930">
    <property type="entry name" value="Flg_bb/hook_C_dom"/>
</dbReference>
<keyword evidence="6" id="KW-0975">Bacterial flagellum</keyword>
<evidence type="ECO:0000313" key="10">
    <source>
        <dbReference type="Proteomes" id="UP000218784"/>
    </source>
</evidence>
<keyword evidence="5" id="KW-0964">Secreted</keyword>
<comment type="subcellular location">
    <subcellularLocation>
        <location evidence="1">Bacterial flagellum</location>
    </subcellularLocation>
    <subcellularLocation>
        <location evidence="2">Secreted</location>
    </subcellularLocation>
</comment>
<evidence type="ECO:0000256" key="6">
    <source>
        <dbReference type="ARBA" id="ARBA00023143"/>
    </source>
</evidence>
<dbReference type="InterPro" id="IPR053927">
    <property type="entry name" value="FlgK_helical"/>
</dbReference>
<protein>
    <recommendedName>
        <fullName evidence="4">Flagellar hook-associated protein 1</fullName>
    </recommendedName>
</protein>